<keyword evidence="3" id="KW-1185">Reference proteome</keyword>
<feature type="transmembrane region" description="Helical" evidence="1">
    <location>
        <begin position="20"/>
        <end position="42"/>
    </location>
</feature>
<accession>A0A0F7JS91</accession>
<gene>
    <name evidence="2" type="ORF">AAY24_02145</name>
</gene>
<protein>
    <submittedName>
        <fullName evidence="2">Uncharacterized protein</fullName>
    </submittedName>
</protein>
<proteinExistence type="predicted"/>
<dbReference type="Proteomes" id="UP000034410">
    <property type="component" value="Chromosome"/>
</dbReference>
<organism evidence="2 3">
    <name type="scientific">Sedimenticola thiotaurini</name>
    <dbReference type="NCBI Taxonomy" id="1543721"/>
    <lineage>
        <taxon>Bacteria</taxon>
        <taxon>Pseudomonadati</taxon>
        <taxon>Pseudomonadota</taxon>
        <taxon>Gammaproteobacteria</taxon>
        <taxon>Chromatiales</taxon>
        <taxon>Sedimenticolaceae</taxon>
        <taxon>Sedimenticola</taxon>
    </lineage>
</organism>
<keyword evidence="1" id="KW-0812">Transmembrane</keyword>
<dbReference type="EMBL" id="CP011412">
    <property type="protein sequence ID" value="AKH19346.1"/>
    <property type="molecule type" value="Genomic_DNA"/>
</dbReference>
<dbReference type="AlphaFoldDB" id="A0A0F7JS91"/>
<evidence type="ECO:0000256" key="1">
    <source>
        <dbReference type="SAM" id="Phobius"/>
    </source>
</evidence>
<sequence>MLSSLETAWHLLVRRKDALGFIATWVVVFPVVVAGGFITCIAGRINNLIIILIACCRHSHRLVV</sequence>
<reference evidence="2 3" key="1">
    <citation type="journal article" date="2015" name="Genome Announc.">
        <title>Complete Genome Sequence of Sedimenticola thiotaurini Strain SIP-G1, a Polyphosphate- and Polyhydroxyalkanoate-Accumulating Sulfur-Oxidizing Gammaproteobacterium Isolated from Salt Marsh Sediments.</title>
        <authorList>
            <person name="Flood B.E."/>
            <person name="Jones D.S."/>
            <person name="Bailey J.V."/>
        </authorList>
    </citation>
    <scope>NUCLEOTIDE SEQUENCE [LARGE SCALE GENOMIC DNA]</scope>
    <source>
        <strain evidence="2 3">SIP-G1</strain>
    </source>
</reference>
<evidence type="ECO:0000313" key="3">
    <source>
        <dbReference type="Proteomes" id="UP000034410"/>
    </source>
</evidence>
<evidence type="ECO:0000313" key="2">
    <source>
        <dbReference type="EMBL" id="AKH19346.1"/>
    </source>
</evidence>
<dbReference type="KEGG" id="seds:AAY24_02145"/>
<keyword evidence="1" id="KW-1133">Transmembrane helix</keyword>
<name>A0A0F7JS91_9GAMM</name>
<keyword evidence="1" id="KW-0472">Membrane</keyword>